<protein>
    <submittedName>
        <fullName evidence="1">Uncharacterized protein</fullName>
    </submittedName>
</protein>
<organism evidence="1">
    <name type="scientific">Anguilla anguilla</name>
    <name type="common">European freshwater eel</name>
    <name type="synonym">Muraena anguilla</name>
    <dbReference type="NCBI Taxonomy" id="7936"/>
    <lineage>
        <taxon>Eukaryota</taxon>
        <taxon>Metazoa</taxon>
        <taxon>Chordata</taxon>
        <taxon>Craniata</taxon>
        <taxon>Vertebrata</taxon>
        <taxon>Euteleostomi</taxon>
        <taxon>Actinopterygii</taxon>
        <taxon>Neopterygii</taxon>
        <taxon>Teleostei</taxon>
        <taxon>Anguilliformes</taxon>
        <taxon>Anguillidae</taxon>
        <taxon>Anguilla</taxon>
    </lineage>
</organism>
<proteinExistence type="predicted"/>
<dbReference type="AlphaFoldDB" id="A0A0E9UNZ5"/>
<reference evidence="1" key="2">
    <citation type="journal article" date="2015" name="Fish Shellfish Immunol.">
        <title>Early steps in the European eel (Anguilla anguilla)-Vibrio vulnificus interaction in the gills: Role of the RtxA13 toxin.</title>
        <authorList>
            <person name="Callol A."/>
            <person name="Pajuelo D."/>
            <person name="Ebbesson L."/>
            <person name="Teles M."/>
            <person name="MacKenzie S."/>
            <person name="Amaro C."/>
        </authorList>
    </citation>
    <scope>NUCLEOTIDE SEQUENCE</scope>
</reference>
<name>A0A0E9UNZ5_ANGAN</name>
<sequence length="51" mass="5796">MPSAGEEVWNSLLDGLLITDYQEGGGFILNFLVNLNPQRFNLNSHVLAYQW</sequence>
<evidence type="ECO:0000313" key="1">
    <source>
        <dbReference type="EMBL" id="JAH67512.1"/>
    </source>
</evidence>
<dbReference type="EMBL" id="GBXM01041065">
    <property type="protein sequence ID" value="JAH67512.1"/>
    <property type="molecule type" value="Transcribed_RNA"/>
</dbReference>
<reference evidence="1" key="1">
    <citation type="submission" date="2014-11" db="EMBL/GenBank/DDBJ databases">
        <authorList>
            <person name="Amaro Gonzalez C."/>
        </authorList>
    </citation>
    <scope>NUCLEOTIDE SEQUENCE</scope>
</reference>
<accession>A0A0E9UNZ5</accession>